<organism evidence="1 2">
    <name type="scientific">Streptococcus suis 6407</name>
    <dbReference type="NCBI Taxonomy" id="1214179"/>
    <lineage>
        <taxon>Bacteria</taxon>
        <taxon>Bacillati</taxon>
        <taxon>Bacillota</taxon>
        <taxon>Bacilli</taxon>
        <taxon>Lactobacillales</taxon>
        <taxon>Streptococcaceae</taxon>
        <taxon>Streptococcus</taxon>
    </lineage>
</organism>
<dbReference type="HOGENOM" id="CLU_051819_0_0_9"/>
<dbReference type="GO" id="GO:0016787">
    <property type="term" value="F:hydrolase activity"/>
    <property type="evidence" value="ECO:0007669"/>
    <property type="project" value="InterPro"/>
</dbReference>
<sequence length="372" mass="41276">MKKVWKIVAAVTVVLTLLGFIAYKKTFGWSAPELVDQTPQVNEWYRLSPEGVADSQGNQAHGLLRIGKEKDKVMVYFFGGGVSINEETASGGTRYFATTTGHQDYVATWGIGSPQEDNPFKDWTMIVLPYGTGDFHAGTQNFSYVDDNGKEQVVHHQGYSNLMSILAAAKPHVGNPDTLLVTGFSAGGFATSLLADDVISHFPTAKNVTVAVDSSFLRHDNWKSIAENVWKTPTSISDRLHSDNIVLDSLVALHEKRGDSVKILFDISYRDGILQQYQAYIDQGKLADATEESSDHFQKELKKMIQELQSKIDGVGIFIWNYDKDEKTTATQHTTINFSTFFTPMAQDKSVAEWLDDAVNGEVKSYGLELLD</sequence>
<accession>A0A075SPA3</accession>
<dbReference type="Proteomes" id="UP000028185">
    <property type="component" value="Chromosome"/>
</dbReference>
<reference evidence="1 2" key="1">
    <citation type="journal article" date="2014" name="Genome Announc.">
        <title>Whole-Genome Sequence of Streptococcus suis Serotype 4 Reference Strain 6407.</title>
        <authorList>
            <person name="Wang K."/>
            <person name="Chen J."/>
            <person name="Yao H."/>
            <person name="Lu C."/>
        </authorList>
    </citation>
    <scope>NUCLEOTIDE SEQUENCE [LARGE SCALE GENOMIC DNA]</scope>
    <source>
        <strain evidence="1">6407</strain>
    </source>
</reference>
<evidence type="ECO:0000313" key="2">
    <source>
        <dbReference type="Proteomes" id="UP000028185"/>
    </source>
</evidence>
<dbReference type="PANTHER" id="PTHR21562">
    <property type="entry name" value="NOTUM-RELATED"/>
    <property type="match status" value="1"/>
</dbReference>
<dbReference type="ESTHER" id="strsu-b9wvz1">
    <property type="family name" value="Pectinacetylesterase-Notum"/>
</dbReference>
<protein>
    <submittedName>
        <fullName evidence="1">Pectin acetylesterase</fullName>
    </submittedName>
</protein>
<dbReference type="RefSeq" id="WP_024390700.1">
    <property type="nucleotide sequence ID" value="NZ_ALLE01000024.1"/>
</dbReference>
<dbReference type="PATRIC" id="fig|1214179.4.peg.305"/>
<evidence type="ECO:0000313" key="1">
    <source>
        <dbReference type="EMBL" id="AIG42835.1"/>
    </source>
</evidence>
<dbReference type="AlphaFoldDB" id="A0A075SPA3"/>
<dbReference type="InterPro" id="IPR004963">
    <property type="entry name" value="PAE/NOTUM"/>
</dbReference>
<gene>
    <name evidence="1" type="ORF">ID09_01655</name>
</gene>
<proteinExistence type="predicted"/>
<dbReference type="EMBL" id="CP008921">
    <property type="protein sequence ID" value="AIG42835.1"/>
    <property type="molecule type" value="Genomic_DNA"/>
</dbReference>
<dbReference type="PANTHER" id="PTHR21562:SF83">
    <property type="entry name" value="PECTIN ACETYLESTERASE 4"/>
    <property type="match status" value="1"/>
</dbReference>
<name>A0A075SPA3_STRSU</name>
<dbReference type="Pfam" id="PF03283">
    <property type="entry name" value="PAE"/>
    <property type="match status" value="1"/>
</dbReference>